<protein>
    <submittedName>
        <fullName evidence="2">VWA domain-containing protein</fullName>
    </submittedName>
</protein>
<dbReference type="PROSITE" id="PS50234">
    <property type="entry name" value="VWFA"/>
    <property type="match status" value="1"/>
</dbReference>
<keyword evidence="3" id="KW-1185">Reference proteome</keyword>
<dbReference type="Proteomes" id="UP001596548">
    <property type="component" value="Unassembled WGS sequence"/>
</dbReference>
<name>A0ABW2HVK7_9ACTN</name>
<dbReference type="SUPFAM" id="SSF53300">
    <property type="entry name" value="vWA-like"/>
    <property type="match status" value="1"/>
</dbReference>
<dbReference type="SUPFAM" id="SSF53850">
    <property type="entry name" value="Periplasmic binding protein-like II"/>
    <property type="match status" value="1"/>
</dbReference>
<evidence type="ECO:0000313" key="3">
    <source>
        <dbReference type="Proteomes" id="UP001596548"/>
    </source>
</evidence>
<dbReference type="InterPro" id="IPR002035">
    <property type="entry name" value="VWF_A"/>
</dbReference>
<proteinExistence type="predicted"/>
<evidence type="ECO:0000313" key="2">
    <source>
        <dbReference type="EMBL" id="MFC7276540.1"/>
    </source>
</evidence>
<dbReference type="RefSeq" id="WP_378971001.1">
    <property type="nucleotide sequence ID" value="NZ_JBHTBJ010000015.1"/>
</dbReference>
<feature type="domain" description="VWFA" evidence="1">
    <location>
        <begin position="369"/>
        <end position="562"/>
    </location>
</feature>
<dbReference type="InterPro" id="IPR036465">
    <property type="entry name" value="vWFA_dom_sf"/>
</dbReference>
<sequence>MAVVVVFAGSYVGYQRLSDSKCTGSIRLTVAAATEIAPAIEQTAQRWIQDGANVNGTCVAVTVNGVNPATMAAAVASEHKVTLAGLGAAPESVKVPDVWVADSSTWLLRLKQEATGFVPTDGKPIAQSPVVVAMPQPIAEKAVDWPNKKLGWKDLLAQLTTSTQLRTGMVDPTRDAAGLSGLLALGQAAGTGPQAQAAKVGAIKALANSASALREDLLQKFPHSADANDLATSLSAAPLSEEDVVAYNAEKPPVPLVALYLDPSPLPLDYPYAIMPEVDLQKSAAATALRQQLQTPAFKNALASVGLRSPDGSAGAGFAAPLGAPDASPAVSASKADGKSAGGSAAAGLDASVLAQALGSWAAVTLPGRVLAVFDVSGSMLEPVPTAGGADRAAVTRGAARGGLALFDDKWAVGVWLFSTELDGKKPYKQIVPISPLSSSRQTIQESIGKIVPKKNGDTGLYDTLLAAYQNVQNTWQPGKVNSVILFTDGVNENKDGISQQTLVAKLKALNDPKRPVRVVIVGIGTGVNRQELETIVKPTAAGGVFIAPDPAKIGEIFLEAIATRTGAN</sequence>
<dbReference type="Pfam" id="PF00092">
    <property type="entry name" value="VWA"/>
    <property type="match status" value="1"/>
</dbReference>
<comment type="caution">
    <text evidence="2">The sequence shown here is derived from an EMBL/GenBank/DDBJ whole genome shotgun (WGS) entry which is preliminary data.</text>
</comment>
<dbReference type="Gene3D" id="3.40.50.410">
    <property type="entry name" value="von Willebrand factor, type A domain"/>
    <property type="match status" value="1"/>
</dbReference>
<dbReference type="SMART" id="SM00327">
    <property type="entry name" value="VWA"/>
    <property type="match status" value="1"/>
</dbReference>
<organism evidence="2 3">
    <name type="scientific">Paractinoplanes rhizophilus</name>
    <dbReference type="NCBI Taxonomy" id="1416877"/>
    <lineage>
        <taxon>Bacteria</taxon>
        <taxon>Bacillati</taxon>
        <taxon>Actinomycetota</taxon>
        <taxon>Actinomycetes</taxon>
        <taxon>Micromonosporales</taxon>
        <taxon>Micromonosporaceae</taxon>
        <taxon>Paractinoplanes</taxon>
    </lineage>
</organism>
<evidence type="ECO:0000259" key="1">
    <source>
        <dbReference type="PROSITE" id="PS50234"/>
    </source>
</evidence>
<reference evidence="3" key="1">
    <citation type="journal article" date="2019" name="Int. J. Syst. Evol. Microbiol.">
        <title>The Global Catalogue of Microorganisms (GCM) 10K type strain sequencing project: providing services to taxonomists for standard genome sequencing and annotation.</title>
        <authorList>
            <consortium name="The Broad Institute Genomics Platform"/>
            <consortium name="The Broad Institute Genome Sequencing Center for Infectious Disease"/>
            <person name="Wu L."/>
            <person name="Ma J."/>
        </authorList>
    </citation>
    <scope>NUCLEOTIDE SEQUENCE [LARGE SCALE GENOMIC DNA]</scope>
    <source>
        <strain evidence="3">XZYJT-10</strain>
    </source>
</reference>
<gene>
    <name evidence="2" type="ORF">ACFQS1_21320</name>
</gene>
<accession>A0ABW2HVK7</accession>
<dbReference type="EMBL" id="JBHTBJ010000015">
    <property type="protein sequence ID" value="MFC7276540.1"/>
    <property type="molecule type" value="Genomic_DNA"/>
</dbReference>